<sequence length="89" mass="9894">DMLSTLITTSKSTNIVNLLSQKFCSLTRSEAHDLIAAADTQLNYHSLQLKKPNTLSESEITTLFQEFERIHLSKLKITPDETGSPSTVT</sequence>
<protein>
    <submittedName>
        <fullName evidence="1">Uncharacterized protein</fullName>
    </submittedName>
</protein>
<proteinExistence type="predicted"/>
<dbReference type="EMBL" id="BARV01044284">
    <property type="protein sequence ID" value="GAI70669.1"/>
    <property type="molecule type" value="Genomic_DNA"/>
</dbReference>
<reference evidence="1" key="1">
    <citation type="journal article" date="2014" name="Front. Microbiol.">
        <title>High frequency of phylogenetically diverse reductive dehalogenase-homologous genes in deep subseafloor sedimentary metagenomes.</title>
        <authorList>
            <person name="Kawai M."/>
            <person name="Futagami T."/>
            <person name="Toyoda A."/>
            <person name="Takaki Y."/>
            <person name="Nishi S."/>
            <person name="Hori S."/>
            <person name="Arai W."/>
            <person name="Tsubouchi T."/>
            <person name="Morono Y."/>
            <person name="Uchiyama I."/>
            <person name="Ito T."/>
            <person name="Fujiyama A."/>
            <person name="Inagaki F."/>
            <person name="Takami H."/>
        </authorList>
    </citation>
    <scope>NUCLEOTIDE SEQUENCE</scope>
    <source>
        <strain evidence="1">Expedition CK06-06</strain>
    </source>
</reference>
<feature type="non-terminal residue" evidence="1">
    <location>
        <position position="1"/>
    </location>
</feature>
<organism evidence="1">
    <name type="scientific">marine sediment metagenome</name>
    <dbReference type="NCBI Taxonomy" id="412755"/>
    <lineage>
        <taxon>unclassified sequences</taxon>
        <taxon>metagenomes</taxon>
        <taxon>ecological metagenomes</taxon>
    </lineage>
</organism>
<dbReference type="AlphaFoldDB" id="X1SS73"/>
<feature type="non-terminal residue" evidence="1">
    <location>
        <position position="89"/>
    </location>
</feature>
<evidence type="ECO:0000313" key="1">
    <source>
        <dbReference type="EMBL" id="GAI70669.1"/>
    </source>
</evidence>
<gene>
    <name evidence="1" type="ORF">S06H3_65636</name>
</gene>
<accession>X1SS73</accession>
<dbReference type="Gene3D" id="1.10.8.50">
    <property type="match status" value="1"/>
</dbReference>
<name>X1SS73_9ZZZZ</name>
<comment type="caution">
    <text evidence="1">The sequence shown here is derived from an EMBL/GenBank/DDBJ whole genome shotgun (WGS) entry which is preliminary data.</text>
</comment>